<sequence length="1795" mass="196817">MPTAILTRFVGLAESTNPFVLTAVSHGFMSAVNEYVESIYEAEERMHAIEIADCKLRADTQRKALAASPSLRAVCATQIQEAFKRFLDRRRHNISGIELEINSAMQENTGESKVRVQIDGGANTNLFVSDAIRARATKTGSMTPLGLAGKGQHLPTQGDAKLTIELIDELSEVFATGTINGVLAPTGRRDLLGVTPVWDVVQLTFLPEPWLLAVHPASGRAGTMTRWNGLFIMDATITTTGISFKLDKTLKPHDLSALISCKTHEVSVVDVPSHHKYVLLAAQMHVDATGLRRLAGTAPTFDFKTVPTTAARLIDTDMITIAANLRKAPAVQRAPALHRPTEVGHTFQVDGFGHVGVKAAGCSDTYQWLIIDAVSDYMYDHLTCTSNQATLFEFLDTWHANETALGHSPKVLIFDACPTWAFDSAFIPLIAARYKCKAIVAAGGDHNRIPKMEAAQDPLTRMAEAMLKRRVWGKGFFLHARSYAVQIRNHKVAHHQTHSRIHRHTGKADDATFILFGTTCAVLKDGLNSQRTEVGTERTDNADIIGYEPNARKYKLWKSDTQRIIHRTNPRPLNEMQLALTGIPASGTAVEAEVQTDDDATYAPLVLAAPPKPPPAPIVIQAGYEPLPNGMRLEMCFDMDKQKPTWFPATVTKSHKQESGKVFTELSWDDKSWADDPKWKGKLFDLTSQHQPWRLLNAPSPAATAPVPAVPIAPVIAPQQGAPRRVLRSTGLAMPVSAALERVLPGLSETAAIDTFNAIAHQWLGHIVPIEVQSIEELDKAREHIHQLECALNKIDPFQAEVSATELTDDLEVSKALKNIVDVKSASGEWYTITIPKNERALKADPHEAAWRLSHQAAHESVLSNPLNTMEKRKVAKALGAIISPVVMQDSVKKDLVTHELLKFKSRLCSAGDQVKRIQIARGVEDYAATHATISDNLQFKLMLSTATLGDVQDEQGRRVLPWRDGQDEQAQATTLRELMAKDPKLRRVPNDVTSTDFKNAYPKAARLRDVGFMETYEPMYDDEGDQLCYKLGAPIWGEAAAGNEWEQDRNKRLVEAGMTESLTVPGAWFMEDTNVDSYLVIVTNVDDILYKETGGRNRALTERLIAHFKKSYGDDDVTVKYKPLSWNGYALAWSADGSIVTLTMEQHIVQLARDYVPELLDVDAPLPADILSGIKLQAAADALCKPEIAPKKMCTAGKETQQIAGATSYIIAGVQLRFSLFQHRIACVASMAKQPEALTVARSLIAALYARRKEGITYGGQLAERVMLQGGLFANMDLDATAPEQPEVHADANVDGRSVYALVLTHNGGAVAHAVKKISTVVEIIDELGSVGNESVATERASQVATYAAEILRAFGHPPAGPIMIGTDNSANLTLGLGTATPGKAKYAMRRWAHIRGQVRQGNITLAKIDTASMPVDFMTKWKGKKQTDTAVAYLTNSKNQISTSAEASVLETPTLKVDAVPYLWIRDDLTTATKLEPFVLTNAAASAAEPTTGLLVDFDLPPAARTERLGQLYAVYASNMPAPDELQFDYDSFRKRNDELAQLVADRGDLITFGNVANGTVALYLGTGAKLSLVLQAIASIELKEAERAARLSPFPSSLSVAAKPTDAPGWGHHEEMSEKDYEDVKDEWMSYFTAINERKRRAEQHHNTARADDDDDGDPYGDHSTKHAKPEMFTLEVSALEAGPSFMTLRSSKRKYQAPLPGPVVQPGAPLDAPLPNPVAQPPAEPTPDTSHEDPKHFAHRLFNLGGPSASRGRSYQTNKEGLGPSSDEDEYPSRFEDPEFFYDSDARYEDQ</sequence>
<keyword evidence="3" id="KW-1185">Reference proteome</keyword>
<feature type="region of interest" description="Disordered" evidence="1">
    <location>
        <begin position="1642"/>
        <end position="1673"/>
    </location>
</feature>
<dbReference type="EMBL" id="JWZX01001771">
    <property type="protein sequence ID" value="KOO32455.1"/>
    <property type="molecule type" value="Genomic_DNA"/>
</dbReference>
<evidence type="ECO:0000256" key="1">
    <source>
        <dbReference type="SAM" id="MobiDB-lite"/>
    </source>
</evidence>
<gene>
    <name evidence="2" type="ORF">Ctob_016150</name>
</gene>
<accession>A0A0M0K0Y4</accession>
<evidence type="ECO:0000313" key="2">
    <source>
        <dbReference type="EMBL" id="KOO32455.1"/>
    </source>
</evidence>
<feature type="region of interest" description="Disordered" evidence="1">
    <location>
        <begin position="1600"/>
        <end position="1622"/>
    </location>
</feature>
<feature type="region of interest" description="Disordered" evidence="1">
    <location>
        <begin position="1701"/>
        <end position="1795"/>
    </location>
</feature>
<proteinExistence type="predicted"/>
<feature type="compositionally biased region" description="Basic and acidic residues" evidence="1">
    <location>
        <begin position="1663"/>
        <end position="1673"/>
    </location>
</feature>
<dbReference type="Proteomes" id="UP000037460">
    <property type="component" value="Unassembled WGS sequence"/>
</dbReference>
<name>A0A0M0K0Y4_9EUKA</name>
<feature type="compositionally biased region" description="Pro residues" evidence="1">
    <location>
        <begin position="1716"/>
        <end position="1729"/>
    </location>
</feature>
<evidence type="ECO:0000313" key="3">
    <source>
        <dbReference type="Proteomes" id="UP000037460"/>
    </source>
</evidence>
<organism evidence="2 3">
    <name type="scientific">Chrysochromulina tobinii</name>
    <dbReference type="NCBI Taxonomy" id="1460289"/>
    <lineage>
        <taxon>Eukaryota</taxon>
        <taxon>Haptista</taxon>
        <taxon>Haptophyta</taxon>
        <taxon>Prymnesiophyceae</taxon>
        <taxon>Prymnesiales</taxon>
        <taxon>Chrysochromulinaceae</taxon>
        <taxon>Chrysochromulina</taxon>
    </lineage>
</organism>
<reference evidence="3" key="1">
    <citation type="journal article" date="2015" name="PLoS Genet.">
        <title>Genome Sequence and Transcriptome Analyses of Chrysochromulina tobin: Metabolic Tools for Enhanced Algal Fitness in the Prominent Order Prymnesiales (Haptophyceae).</title>
        <authorList>
            <person name="Hovde B.T."/>
            <person name="Deodato C.R."/>
            <person name="Hunsperger H.M."/>
            <person name="Ryken S.A."/>
            <person name="Yost W."/>
            <person name="Jha R.K."/>
            <person name="Patterson J."/>
            <person name="Monnat R.J. Jr."/>
            <person name="Barlow S.B."/>
            <person name="Starkenburg S.R."/>
            <person name="Cattolico R.A."/>
        </authorList>
    </citation>
    <scope>NUCLEOTIDE SEQUENCE</scope>
    <source>
        <strain evidence="3">CCMP291</strain>
    </source>
</reference>
<protein>
    <submittedName>
        <fullName evidence="2">Uncharacterized protein</fullName>
    </submittedName>
</protein>
<comment type="caution">
    <text evidence="2">The sequence shown here is derived from an EMBL/GenBank/DDBJ whole genome shotgun (WGS) entry which is preliminary data.</text>
</comment>